<keyword evidence="4" id="KW-0804">Transcription</keyword>
<feature type="region of interest" description="Disordered" evidence="6">
    <location>
        <begin position="423"/>
        <end position="450"/>
    </location>
</feature>
<dbReference type="GO" id="GO:0003677">
    <property type="term" value="F:DNA binding"/>
    <property type="evidence" value="ECO:0007669"/>
    <property type="project" value="InterPro"/>
</dbReference>
<evidence type="ECO:0000256" key="6">
    <source>
        <dbReference type="SAM" id="MobiDB-lite"/>
    </source>
</evidence>
<dbReference type="GO" id="GO:0008270">
    <property type="term" value="F:zinc ion binding"/>
    <property type="evidence" value="ECO:0007669"/>
    <property type="project" value="InterPro"/>
</dbReference>
<reference evidence="8" key="2">
    <citation type="journal article" date="2023" name="IMA Fungus">
        <title>Comparative genomic study of the Penicillium genus elucidates a diverse pangenome and 15 lateral gene transfer events.</title>
        <authorList>
            <person name="Petersen C."/>
            <person name="Sorensen T."/>
            <person name="Nielsen M.R."/>
            <person name="Sondergaard T.E."/>
            <person name="Sorensen J.L."/>
            <person name="Fitzpatrick D.A."/>
            <person name="Frisvad J.C."/>
            <person name="Nielsen K.L."/>
        </authorList>
    </citation>
    <scope>NUCLEOTIDE SEQUENCE</scope>
    <source>
        <strain evidence="8">IBT 21472</strain>
    </source>
</reference>
<evidence type="ECO:0000256" key="5">
    <source>
        <dbReference type="ARBA" id="ARBA00023242"/>
    </source>
</evidence>
<gene>
    <name evidence="8" type="ORF">N7476_008200</name>
</gene>
<sequence length="593" mass="66418">MQQLDEDVEKYRNNESLLHMICAFGAKFLALNYTSQLSSEAILTAGNQWAKIAKARIFVDLDDLSMEKLMAAILLYDHDLRIGSYASAFMLSGITARMSQALQLNLENSADVLCAKSESSPVDNEARRRSMWSCYVMDSWVGSGVNQLTLLEDRDLKIQLPCHSHNFSLGVPCITETLEEGKVLGFISRDDVPSFPAQNMGIEAYFIRLVSSRKKVLRYVKQLDTSKPPWQSDSEFIQLTMEFDHWRHNLPQSLMWSPSAIYARKESSQLGALTLLWCTYHQTLVDLYRIGMPILFRIQKDITFPPDQQEFLENCRRACFENAREVSSIICEALRHGIKNLADTWLCIIAHDSTKVMLHFLKLNRQSSHRMSQNEVDATVTLVQKNLEALLQMRAIVATAEHCYLSVIKMMAAAGIQPQMPYGTAMNARPSHESEESPSAPESPVQESPENMLNPLAIYRMARTALHEKDQSSTSTSPSTNTSISAAVARARARAVERPPRRVQQHQQHPNTSFQGLNGLPGMDQIYFAPNSATESTPMSMNDMVPLAASGLGGPWDPANLAVMDILDGGIAPWTEEYLTDGQSGVDPFLFPF</sequence>
<dbReference type="Pfam" id="PF04082">
    <property type="entry name" value="Fungal_trans"/>
    <property type="match status" value="1"/>
</dbReference>
<keyword evidence="3" id="KW-0805">Transcription regulation</keyword>
<evidence type="ECO:0000256" key="2">
    <source>
        <dbReference type="ARBA" id="ARBA00022723"/>
    </source>
</evidence>
<evidence type="ECO:0000313" key="8">
    <source>
        <dbReference type="EMBL" id="KAJ5307544.1"/>
    </source>
</evidence>
<comment type="subcellular location">
    <subcellularLocation>
        <location evidence="1">Nucleus</location>
    </subcellularLocation>
</comment>
<protein>
    <recommendedName>
        <fullName evidence="7">Xylanolytic transcriptional activator regulatory domain-containing protein</fullName>
    </recommendedName>
</protein>
<accession>A0A9W9PSK3</accession>
<reference evidence="8" key="1">
    <citation type="submission" date="2022-12" db="EMBL/GenBank/DDBJ databases">
        <authorList>
            <person name="Petersen C."/>
        </authorList>
    </citation>
    <scope>NUCLEOTIDE SEQUENCE</scope>
    <source>
        <strain evidence="8">IBT 21472</strain>
    </source>
</reference>
<dbReference type="InterPro" id="IPR050815">
    <property type="entry name" value="TF_fung"/>
</dbReference>
<evidence type="ECO:0000256" key="3">
    <source>
        <dbReference type="ARBA" id="ARBA00023015"/>
    </source>
</evidence>
<dbReference type="GO" id="GO:0005634">
    <property type="term" value="C:nucleus"/>
    <property type="evidence" value="ECO:0007669"/>
    <property type="project" value="UniProtKB-SubCell"/>
</dbReference>
<evidence type="ECO:0000259" key="7">
    <source>
        <dbReference type="SMART" id="SM00906"/>
    </source>
</evidence>
<dbReference type="CDD" id="cd12148">
    <property type="entry name" value="fungal_TF_MHR"/>
    <property type="match status" value="1"/>
</dbReference>
<dbReference type="EMBL" id="JAPZBO010000008">
    <property type="protein sequence ID" value="KAJ5307544.1"/>
    <property type="molecule type" value="Genomic_DNA"/>
</dbReference>
<feature type="region of interest" description="Disordered" evidence="6">
    <location>
        <begin position="467"/>
        <end position="519"/>
    </location>
</feature>
<dbReference type="SMART" id="SM00906">
    <property type="entry name" value="Fungal_trans"/>
    <property type="match status" value="1"/>
</dbReference>
<dbReference type="AlphaFoldDB" id="A0A9W9PSK3"/>
<dbReference type="PANTHER" id="PTHR47338:SF7">
    <property type="entry name" value="ZN(II)2CYS6 TRANSCRIPTION FACTOR (EUROFUNG)"/>
    <property type="match status" value="1"/>
</dbReference>
<feature type="compositionally biased region" description="Low complexity" evidence="6">
    <location>
        <begin position="472"/>
        <end position="490"/>
    </location>
</feature>
<dbReference type="GO" id="GO:0006351">
    <property type="term" value="P:DNA-templated transcription"/>
    <property type="evidence" value="ECO:0007669"/>
    <property type="project" value="InterPro"/>
</dbReference>
<feature type="compositionally biased region" description="Low complexity" evidence="6">
    <location>
        <begin position="437"/>
        <end position="450"/>
    </location>
</feature>
<proteinExistence type="predicted"/>
<feature type="domain" description="Xylanolytic transcriptional activator regulatory" evidence="7">
    <location>
        <begin position="88"/>
        <end position="167"/>
    </location>
</feature>
<keyword evidence="9" id="KW-1185">Reference proteome</keyword>
<keyword evidence="2" id="KW-0479">Metal-binding</keyword>
<evidence type="ECO:0000256" key="4">
    <source>
        <dbReference type="ARBA" id="ARBA00023163"/>
    </source>
</evidence>
<dbReference type="PANTHER" id="PTHR47338">
    <property type="entry name" value="ZN(II)2CYS6 TRANSCRIPTION FACTOR (EUROFUNG)-RELATED"/>
    <property type="match status" value="1"/>
</dbReference>
<evidence type="ECO:0000256" key="1">
    <source>
        <dbReference type="ARBA" id="ARBA00004123"/>
    </source>
</evidence>
<dbReference type="GO" id="GO:0000981">
    <property type="term" value="F:DNA-binding transcription factor activity, RNA polymerase II-specific"/>
    <property type="evidence" value="ECO:0007669"/>
    <property type="project" value="InterPro"/>
</dbReference>
<evidence type="ECO:0000313" key="9">
    <source>
        <dbReference type="Proteomes" id="UP001147746"/>
    </source>
</evidence>
<keyword evidence="5" id="KW-0539">Nucleus</keyword>
<name>A0A9W9PSK3_9EURO</name>
<organism evidence="8 9">
    <name type="scientific">Penicillium atrosanguineum</name>
    <dbReference type="NCBI Taxonomy" id="1132637"/>
    <lineage>
        <taxon>Eukaryota</taxon>
        <taxon>Fungi</taxon>
        <taxon>Dikarya</taxon>
        <taxon>Ascomycota</taxon>
        <taxon>Pezizomycotina</taxon>
        <taxon>Eurotiomycetes</taxon>
        <taxon>Eurotiomycetidae</taxon>
        <taxon>Eurotiales</taxon>
        <taxon>Aspergillaceae</taxon>
        <taxon>Penicillium</taxon>
    </lineage>
</organism>
<dbReference type="Proteomes" id="UP001147746">
    <property type="component" value="Unassembled WGS sequence"/>
</dbReference>
<comment type="caution">
    <text evidence="8">The sequence shown here is derived from an EMBL/GenBank/DDBJ whole genome shotgun (WGS) entry which is preliminary data.</text>
</comment>
<dbReference type="InterPro" id="IPR007219">
    <property type="entry name" value="XnlR_reg_dom"/>
</dbReference>